<reference evidence="1" key="1">
    <citation type="submission" date="2018-07" db="EMBL/GenBank/DDBJ databases">
        <authorList>
            <consortium name="GenomeTrakr network: Whole genome sequencing for foodborne pathogen traceback"/>
        </authorList>
    </citation>
    <scope>NUCLEOTIDE SEQUENCE [LARGE SCALE GENOMIC DNA]</scope>
    <source>
        <strain evidence="1">CFSAN012624</strain>
    </source>
</reference>
<comment type="caution">
    <text evidence="2">The sequence shown here is derived from an EMBL/GenBank/DDBJ whole genome shotgun (WGS) entry which is preliminary data.</text>
</comment>
<gene>
    <name evidence="2" type="ORF">EBH50_18260</name>
    <name evidence="1" type="ORF">FE26_20645</name>
</gene>
<proteinExistence type="predicted"/>
<dbReference type="EMBL" id="RUTY01000021">
    <property type="protein sequence ID" value="MLE31851.1"/>
    <property type="molecule type" value="Genomic_DNA"/>
</dbReference>
<dbReference type="Proteomes" id="UP000839919">
    <property type="component" value="Unassembled WGS sequence"/>
</dbReference>
<organism evidence="2">
    <name type="scientific">Salmonella enterica</name>
    <name type="common">Salmonella choleraesuis</name>
    <dbReference type="NCBI Taxonomy" id="28901"/>
    <lineage>
        <taxon>Bacteria</taxon>
        <taxon>Pseudomonadati</taxon>
        <taxon>Pseudomonadota</taxon>
        <taxon>Gammaproteobacteria</taxon>
        <taxon>Enterobacterales</taxon>
        <taxon>Enterobacteriaceae</taxon>
        <taxon>Salmonella</taxon>
    </lineage>
</organism>
<name>A0A3K0UWU0_SALER</name>
<protein>
    <submittedName>
        <fullName evidence="2">Uncharacterized protein</fullName>
    </submittedName>
</protein>
<reference evidence="2" key="2">
    <citation type="submission" date="2018-10" db="EMBL/GenBank/DDBJ databases">
        <authorList>
            <consortium name="PulseNet: The National Subtyping Network for Foodborne Disease Surveillance"/>
            <person name="Tarr C.L."/>
            <person name="Trees E."/>
            <person name="Katz L.S."/>
            <person name="Carleton-Romer H.A."/>
            <person name="Stroika S."/>
            <person name="Kucerova Z."/>
            <person name="Roache K.F."/>
            <person name="Sabol A.L."/>
            <person name="Besser J."/>
            <person name="Gerner-Smidt P."/>
        </authorList>
    </citation>
    <scope>NUCLEOTIDE SEQUENCE [LARGE SCALE GENOMIC DNA]</scope>
    <source>
        <strain evidence="2">PNUSAS056479</strain>
    </source>
</reference>
<dbReference type="EMBL" id="AAGKKO010000012">
    <property type="protein sequence ID" value="EBP0325187.1"/>
    <property type="molecule type" value="Genomic_DNA"/>
</dbReference>
<dbReference type="Proteomes" id="UP000885317">
    <property type="component" value="Unassembled WGS sequence"/>
</dbReference>
<dbReference type="AlphaFoldDB" id="A0A3K0UWU0"/>
<accession>A0A3K0UWU0</accession>
<evidence type="ECO:0000313" key="2">
    <source>
        <dbReference type="EMBL" id="MLE31851.1"/>
    </source>
</evidence>
<sequence length="83" mass="9112">MIRVAGRRQVSDKFVGNEFAQPKAASGEGQGCPSVIPGSIANYVTGVSERSQRTCGEDHDAKITLLHPTRLAESPPEFFHWMR</sequence>
<evidence type="ECO:0000313" key="1">
    <source>
        <dbReference type="EMBL" id="EBP0325187.1"/>
    </source>
</evidence>